<dbReference type="RefSeq" id="XP_028967967.1">
    <property type="nucleotide sequence ID" value="XM_029112134.1"/>
</dbReference>
<comment type="subcellular location">
    <subcellularLocation>
        <location evidence="1">Nucleus</location>
    </subcellularLocation>
</comment>
<keyword evidence="3" id="KW-0677">Repeat</keyword>
<gene>
    <name evidence="12" type="primary">LOC114828346</name>
</gene>
<keyword evidence="5" id="KW-0862">Zinc</keyword>
<sequence>MRLVQHCRKLLSALKKQRELEPLLCDLTLRSLDDRLLRCHKAVLSANSEYFNAMLTSSFVEACQSVVRVPFTGDILENVIDFFYDGYIHLSVENCLEYLEAADMLLAQDLIAECQEFVGQNLSQVLNCEETLVRDSTSLAHLLPVLQHQSKLNLKQTFSSLHRWVSEDRANRVRCFMELEMAVVERLQSDLEVKLVVAQESLSNNEVFVNFQNAEQVFPHLLKFDGERWSKCLWPRDEDLPYNCEHFCIVKYGTSLLYCKTQGDPVVFRELGKPDRPVEETAAALIAFLKSERHIFLHKVTLAGERLKVFDRHSKMFRSLELPACYKLIKVNDKRIAEDVANNEIFLSATMRFQDSMLQEGVFCFKLNAQQAWIAEHVSLLPYKSCERDIPTVFCGHPVILSPEDRRAFVHERGVNGQWREKLCFPMLELDSANFKIIYVCSSKRKLYLVVDRDQDVRIVCYDELWASGHDVTEKTEFPSARVDYERGVVFCPREG</sequence>
<evidence type="ECO:0000313" key="12">
    <source>
        <dbReference type="RefSeq" id="XP_028967967.1"/>
    </source>
</evidence>
<evidence type="ECO:0000256" key="5">
    <source>
        <dbReference type="ARBA" id="ARBA00022833"/>
    </source>
</evidence>
<dbReference type="SMART" id="SM00225">
    <property type="entry name" value="BTB"/>
    <property type="match status" value="1"/>
</dbReference>
<evidence type="ECO:0000256" key="1">
    <source>
        <dbReference type="ARBA" id="ARBA00004123"/>
    </source>
</evidence>
<dbReference type="SUPFAM" id="SSF54695">
    <property type="entry name" value="POZ domain"/>
    <property type="match status" value="1"/>
</dbReference>
<keyword evidence="6" id="KW-0805">Transcription regulation</keyword>
<dbReference type="Gene3D" id="3.30.710.10">
    <property type="entry name" value="Potassium Channel Kv1.1, Chain A"/>
    <property type="match status" value="1"/>
</dbReference>
<keyword evidence="4" id="KW-0863">Zinc-finger</keyword>
<dbReference type="GO" id="GO:0000981">
    <property type="term" value="F:DNA-binding transcription factor activity, RNA polymerase II-specific"/>
    <property type="evidence" value="ECO:0007669"/>
    <property type="project" value="TreeGrafter"/>
</dbReference>
<evidence type="ECO:0000256" key="4">
    <source>
        <dbReference type="ARBA" id="ARBA00022771"/>
    </source>
</evidence>
<dbReference type="GO" id="GO:0000978">
    <property type="term" value="F:RNA polymerase II cis-regulatory region sequence-specific DNA binding"/>
    <property type="evidence" value="ECO:0007669"/>
    <property type="project" value="TreeGrafter"/>
</dbReference>
<keyword evidence="8" id="KW-0804">Transcription</keyword>
<protein>
    <submittedName>
        <fullName evidence="12">Uncharacterized protein LOC114828346</fullName>
    </submittedName>
</protein>
<dbReference type="AlphaFoldDB" id="A0AAJ7WID5"/>
<evidence type="ECO:0000259" key="10">
    <source>
        <dbReference type="PROSITE" id="PS50097"/>
    </source>
</evidence>
<evidence type="ECO:0000256" key="6">
    <source>
        <dbReference type="ARBA" id="ARBA00023015"/>
    </source>
</evidence>
<evidence type="ECO:0000256" key="3">
    <source>
        <dbReference type="ARBA" id="ARBA00022737"/>
    </source>
</evidence>
<keyword evidence="9" id="KW-0539">Nucleus</keyword>
<dbReference type="Pfam" id="PF00651">
    <property type="entry name" value="BTB"/>
    <property type="match status" value="1"/>
</dbReference>
<dbReference type="GO" id="GO:0005634">
    <property type="term" value="C:nucleus"/>
    <property type="evidence" value="ECO:0007669"/>
    <property type="project" value="UniProtKB-SubCell"/>
</dbReference>
<evidence type="ECO:0000256" key="9">
    <source>
        <dbReference type="ARBA" id="ARBA00023242"/>
    </source>
</evidence>
<dbReference type="Proteomes" id="UP000694867">
    <property type="component" value="Unplaced"/>
</dbReference>
<dbReference type="InterPro" id="IPR050457">
    <property type="entry name" value="ZnFinger_BTB_dom_contain"/>
</dbReference>
<dbReference type="KEGG" id="goe:114828346"/>
<evidence type="ECO:0000256" key="2">
    <source>
        <dbReference type="ARBA" id="ARBA00022723"/>
    </source>
</evidence>
<evidence type="ECO:0000256" key="7">
    <source>
        <dbReference type="ARBA" id="ARBA00023125"/>
    </source>
</evidence>
<dbReference type="CDD" id="cd18186">
    <property type="entry name" value="BTB_POZ_ZBTB_KLHL-like"/>
    <property type="match status" value="1"/>
</dbReference>
<reference evidence="12" key="1">
    <citation type="submission" date="2025-08" db="UniProtKB">
        <authorList>
            <consortium name="RefSeq"/>
        </authorList>
    </citation>
    <scope>IDENTIFICATION</scope>
</reference>
<dbReference type="InterPro" id="IPR000210">
    <property type="entry name" value="BTB/POZ_dom"/>
</dbReference>
<dbReference type="InterPro" id="IPR011333">
    <property type="entry name" value="SKP1/BTB/POZ_sf"/>
</dbReference>
<evidence type="ECO:0000313" key="11">
    <source>
        <dbReference type="Proteomes" id="UP000694867"/>
    </source>
</evidence>
<keyword evidence="2" id="KW-0479">Metal-binding</keyword>
<keyword evidence="7" id="KW-0238">DNA-binding</keyword>
<organism evidence="11 12">
    <name type="scientific">Galendromus occidentalis</name>
    <name type="common">western predatory mite</name>
    <dbReference type="NCBI Taxonomy" id="34638"/>
    <lineage>
        <taxon>Eukaryota</taxon>
        <taxon>Metazoa</taxon>
        <taxon>Ecdysozoa</taxon>
        <taxon>Arthropoda</taxon>
        <taxon>Chelicerata</taxon>
        <taxon>Arachnida</taxon>
        <taxon>Acari</taxon>
        <taxon>Parasitiformes</taxon>
        <taxon>Mesostigmata</taxon>
        <taxon>Gamasina</taxon>
        <taxon>Phytoseioidea</taxon>
        <taxon>Phytoseiidae</taxon>
        <taxon>Typhlodrominae</taxon>
        <taxon>Galendromus</taxon>
    </lineage>
</organism>
<dbReference type="GO" id="GO:0008270">
    <property type="term" value="F:zinc ion binding"/>
    <property type="evidence" value="ECO:0007669"/>
    <property type="project" value="UniProtKB-KW"/>
</dbReference>
<proteinExistence type="predicted"/>
<feature type="domain" description="BTB" evidence="10">
    <location>
        <begin position="25"/>
        <end position="92"/>
    </location>
</feature>
<evidence type="ECO:0000256" key="8">
    <source>
        <dbReference type="ARBA" id="ARBA00023163"/>
    </source>
</evidence>
<accession>A0AAJ7WID5</accession>
<keyword evidence="11" id="KW-1185">Reference proteome</keyword>
<name>A0AAJ7WID5_9ACAR</name>
<dbReference type="GeneID" id="114828346"/>
<dbReference type="PROSITE" id="PS50097">
    <property type="entry name" value="BTB"/>
    <property type="match status" value="1"/>
</dbReference>
<dbReference type="PANTHER" id="PTHR46105">
    <property type="entry name" value="AGAP004733-PA"/>
    <property type="match status" value="1"/>
</dbReference>
<dbReference type="PANTHER" id="PTHR46105:SF5">
    <property type="entry name" value="ZINC FINGER AND BTB DOMAIN-CONTAINING PROTEIN 44 ISOFORM X1"/>
    <property type="match status" value="1"/>
</dbReference>